<evidence type="ECO:0000256" key="4">
    <source>
        <dbReference type="SAM" id="MobiDB-lite"/>
    </source>
</evidence>
<evidence type="ECO:0000313" key="8">
    <source>
        <dbReference type="Proteomes" id="UP001230188"/>
    </source>
</evidence>
<feature type="region of interest" description="Disordered" evidence="4">
    <location>
        <begin position="382"/>
        <end position="411"/>
    </location>
</feature>
<dbReference type="Pfam" id="PF00538">
    <property type="entry name" value="Linker_histone"/>
    <property type="match status" value="1"/>
</dbReference>
<dbReference type="PROSITE" id="PS51504">
    <property type="entry name" value="H15"/>
    <property type="match status" value="1"/>
</dbReference>
<dbReference type="EMBL" id="JAQMWT010000316">
    <property type="protein sequence ID" value="KAJ8605331.1"/>
    <property type="molecule type" value="Genomic_DNA"/>
</dbReference>
<evidence type="ECO:0000256" key="3">
    <source>
        <dbReference type="SAM" id="Coils"/>
    </source>
</evidence>
<dbReference type="InterPro" id="IPR005818">
    <property type="entry name" value="Histone_H1/H5_H15"/>
</dbReference>
<dbReference type="GO" id="GO:0003677">
    <property type="term" value="F:DNA binding"/>
    <property type="evidence" value="ECO:0007669"/>
    <property type="project" value="InterPro"/>
</dbReference>
<dbReference type="Proteomes" id="UP001230188">
    <property type="component" value="Unassembled WGS sequence"/>
</dbReference>
<dbReference type="GO" id="GO:0005634">
    <property type="term" value="C:nucleus"/>
    <property type="evidence" value="ECO:0007669"/>
    <property type="project" value="UniProtKB-SubCell"/>
</dbReference>
<dbReference type="CDD" id="cd05162">
    <property type="entry name" value="PWWP"/>
    <property type="match status" value="1"/>
</dbReference>
<accession>A0AAD7UIS1</accession>
<dbReference type="Pfam" id="PF15613">
    <property type="entry name" value="WSD"/>
    <property type="match status" value="1"/>
</dbReference>
<feature type="compositionally biased region" description="Basic and acidic residues" evidence="4">
    <location>
        <begin position="99"/>
        <end position="121"/>
    </location>
</feature>
<keyword evidence="8" id="KW-1185">Reference proteome</keyword>
<feature type="compositionally biased region" description="Basic and acidic residues" evidence="4">
    <location>
        <begin position="720"/>
        <end position="732"/>
    </location>
</feature>
<feature type="region of interest" description="Disordered" evidence="4">
    <location>
        <begin position="95"/>
        <end position="149"/>
    </location>
</feature>
<evidence type="ECO:0000256" key="1">
    <source>
        <dbReference type="ARBA" id="ARBA00004123"/>
    </source>
</evidence>
<proteinExistence type="predicted"/>
<dbReference type="SMART" id="SM00526">
    <property type="entry name" value="H15"/>
    <property type="match status" value="1"/>
</dbReference>
<feature type="region of interest" description="Disordered" evidence="4">
    <location>
        <begin position="689"/>
        <end position="757"/>
    </location>
</feature>
<dbReference type="Gene3D" id="2.30.30.140">
    <property type="match status" value="1"/>
</dbReference>
<keyword evidence="3" id="KW-0175">Coiled coil</keyword>
<sequence length="1036" mass="113676">MNSYSDQWGWAALGAATATPSSVTSSTSVEDFVVGDLVICENDGVWYEAKVIETSQRSRKRKMTTIYRVSYDGWGAKWDEWVDLERLRTRTPDNAELAKASREAAEREAEEERRAKKESQARKAASSSPSSSSSKKKSEERRSSHPSYADMAMRAVEQLKDRSGSSAVAISKWIKARYPVHATKYKQSVSAALKSAVAAGKLVKVKASFKLSAKEARARQGKPKKKAEPEAVDDLEVAARAREKGDKVPARPFPDFALVLSPPIAAKSVLGVAEFCRVLFHEPLLGRGRESVSVLDLDAALSVLPTDQTPPLLERLALALLRLVCGRDLEDGAPTDAAEDACAGHAQNRRIWGHALNAVTWPDILRRHLGAERRFRQRVRDAYPPSDNHKPLSQTYGKSAARLVPSPSPKKKKRCARYFPFEDSPPARGDDDVLADALDAYCDAKTSFSRLRPEHAAALLHTLVDDALATPAVQRVLRESEAVLEARAKQHRAAAMARRKIERAILQKNGGGQQQQQQQQQTGDADADAALGNKSGKELEEMLETATQELEAATAALDAATTRTHCLRRDPLGSDRYFSHYWRLASLDETVCARDGAKNRLRRLAVCLHPCDERYDAVYSPWCCFDLVSDPALIETLDDRGEREATLSAALREDDALARAKKEKGGASSYEARLVVATAARDRLAVVVARPPPPNSSAATLPWPGAPPPPKPPDDEEGDKPEPRRSSRRKPDDDDDDAAANKGKKARGTPNDDDTSRAAIEKRAEIAAELAAPWRWQHDSIRKGLEAVRVDLDAILARLDAIAHGEGEGEGEGTPPADRPAVTLGLLCADALRAEACLASFLKTGDEYDADDEEDDEYYKATTSNGGAVDDLDWIERDAVSEDDYYELCGACSEIKEWRNLWRAAVDSCAREDPDAEATTSRFASLFGVLAQAVERRAPALEARAKAAAKLLLPTDETTRRKRHQPVAVAGAVFLPSEPTTSFFWARIRGYPWWPARAYRPTNAAFVEALEARNVTLIVFVGESIQYLLDTSALAP</sequence>
<dbReference type="InterPro" id="IPR053271">
    <property type="entry name" value="DDT_domain"/>
</dbReference>
<feature type="coiled-coil region" evidence="3">
    <location>
        <begin position="536"/>
        <end position="563"/>
    </location>
</feature>
<evidence type="ECO:0000313" key="7">
    <source>
        <dbReference type="EMBL" id="KAJ8605331.1"/>
    </source>
</evidence>
<feature type="compositionally biased region" description="Low complexity" evidence="4">
    <location>
        <begin position="122"/>
        <end position="133"/>
    </location>
</feature>
<dbReference type="GO" id="GO:0006334">
    <property type="term" value="P:nucleosome assembly"/>
    <property type="evidence" value="ECO:0007669"/>
    <property type="project" value="InterPro"/>
</dbReference>
<dbReference type="SUPFAM" id="SSF63748">
    <property type="entry name" value="Tudor/PWWP/MBT"/>
    <property type="match status" value="1"/>
</dbReference>
<gene>
    <name evidence="7" type="ORF">CTAYLR_002378</name>
</gene>
<keyword evidence="2" id="KW-0539">Nucleus</keyword>
<dbReference type="PANTHER" id="PTHR15546">
    <property type="entry name" value="BROMODOMAIN ADJACENT TO ZINC FINGER DOMAIN, 2A"/>
    <property type="match status" value="1"/>
</dbReference>
<dbReference type="CDD" id="cd00073">
    <property type="entry name" value="H15"/>
    <property type="match status" value="1"/>
</dbReference>
<dbReference type="Gene3D" id="1.10.10.10">
    <property type="entry name" value="Winged helix-like DNA-binding domain superfamily/Winged helix DNA-binding domain"/>
    <property type="match status" value="1"/>
</dbReference>
<dbReference type="InterPro" id="IPR000313">
    <property type="entry name" value="PWWP_dom"/>
</dbReference>
<evidence type="ECO:0000259" key="6">
    <source>
        <dbReference type="PROSITE" id="PS51504"/>
    </source>
</evidence>
<dbReference type="SUPFAM" id="SSF46785">
    <property type="entry name" value="Winged helix' DNA-binding domain"/>
    <property type="match status" value="1"/>
</dbReference>
<feature type="domain" description="PWWP" evidence="5">
    <location>
        <begin position="980"/>
        <end position="1036"/>
    </location>
</feature>
<dbReference type="GO" id="GO:0000786">
    <property type="term" value="C:nucleosome"/>
    <property type="evidence" value="ECO:0007669"/>
    <property type="project" value="InterPro"/>
</dbReference>
<dbReference type="InterPro" id="IPR036390">
    <property type="entry name" value="WH_DNA-bd_sf"/>
</dbReference>
<reference evidence="7" key="1">
    <citation type="submission" date="2023-01" db="EMBL/GenBank/DDBJ databases">
        <title>Metagenome sequencing of chrysophaentin producing Chrysophaeum taylorii.</title>
        <authorList>
            <person name="Davison J."/>
            <person name="Bewley C."/>
        </authorList>
    </citation>
    <scope>NUCLEOTIDE SEQUENCE</scope>
    <source>
        <strain evidence="7">NIES-1699</strain>
    </source>
</reference>
<dbReference type="InterPro" id="IPR036388">
    <property type="entry name" value="WH-like_DNA-bd_sf"/>
</dbReference>
<name>A0AAD7UIS1_9STRA</name>
<comment type="subcellular location">
    <subcellularLocation>
        <location evidence="1">Nucleus</location>
    </subcellularLocation>
</comment>
<feature type="compositionally biased region" description="Low complexity" evidence="4">
    <location>
        <begin position="514"/>
        <end position="530"/>
    </location>
</feature>
<dbReference type="PROSITE" id="PS50812">
    <property type="entry name" value="PWWP"/>
    <property type="match status" value="1"/>
</dbReference>
<feature type="region of interest" description="Disordered" evidence="4">
    <location>
        <begin position="508"/>
        <end position="530"/>
    </location>
</feature>
<dbReference type="PANTHER" id="PTHR15546:SF2">
    <property type="entry name" value="DDT DOMAIN-CONTAINING PROTEIN DDB_G0282237"/>
    <property type="match status" value="1"/>
</dbReference>
<dbReference type="AlphaFoldDB" id="A0AAD7UIS1"/>
<dbReference type="InterPro" id="IPR016197">
    <property type="entry name" value="Chromo-like_dom_sf"/>
</dbReference>
<dbReference type="SUPFAM" id="SSF54160">
    <property type="entry name" value="Chromo domain-like"/>
    <property type="match status" value="1"/>
</dbReference>
<dbReference type="Pfam" id="PF22732">
    <property type="entry name" value="MSL3_chromo-like"/>
    <property type="match status" value="1"/>
</dbReference>
<protein>
    <recommendedName>
        <fullName evidence="9">Histone H1</fullName>
    </recommendedName>
</protein>
<organism evidence="7 8">
    <name type="scientific">Chrysophaeum taylorii</name>
    <dbReference type="NCBI Taxonomy" id="2483200"/>
    <lineage>
        <taxon>Eukaryota</taxon>
        <taxon>Sar</taxon>
        <taxon>Stramenopiles</taxon>
        <taxon>Ochrophyta</taxon>
        <taxon>Pelagophyceae</taxon>
        <taxon>Pelagomonadales</taxon>
        <taxon>Pelagomonadaceae</taxon>
        <taxon>Chrysophaeum</taxon>
    </lineage>
</organism>
<evidence type="ECO:0000259" key="5">
    <source>
        <dbReference type="PROSITE" id="PS50812"/>
    </source>
</evidence>
<feature type="domain" description="H15" evidence="6">
    <location>
        <begin position="144"/>
        <end position="213"/>
    </location>
</feature>
<evidence type="ECO:0008006" key="9">
    <source>
        <dbReference type="Google" id="ProtNLM"/>
    </source>
</evidence>
<comment type="caution">
    <text evidence="7">The sequence shown here is derived from an EMBL/GenBank/DDBJ whole genome shotgun (WGS) entry which is preliminary data.</text>
</comment>
<dbReference type="InterPro" id="IPR028941">
    <property type="entry name" value="WHIM2_dom"/>
</dbReference>
<dbReference type="InterPro" id="IPR053820">
    <property type="entry name" value="MSL3_chromo-like"/>
</dbReference>
<evidence type="ECO:0000256" key="2">
    <source>
        <dbReference type="ARBA" id="ARBA00023242"/>
    </source>
</evidence>